<evidence type="ECO:0000259" key="1">
    <source>
        <dbReference type="Pfam" id="PF22888"/>
    </source>
</evidence>
<evidence type="ECO:0000313" key="3">
    <source>
        <dbReference type="Proteomes" id="UP000307943"/>
    </source>
</evidence>
<sequence length="780" mass="87125">MKRMISASRKRLSGTLVWLLGLLVFSATLSVTATNAQESTSSPPTLFYEDFESSGGSNWTQSSGSWSIVNDNGNHVLKRDSMSAEGLLLAGSSSWENYSVQMDVTFYNEAPAGTRASGILARVADDKNFYLLRLNTTGSVELMRNLNGTYTRLTGTSYPFVIGQTYTMNLTVDHDQIIGYMNGTEVLSASDSTLSQGGIGFRAYNQLVGIDQVTVKAIAAPEIVDKSGLKSQFDAAAQLSATNYTTQSWFELQSNLTVATSVYEDNNVTQQEVNEATRKLQYYINMLFPVSGAPAAPIERVPFWMHDSNQAGWWTPLAEHNGAIYMAYNTPSDRELFHHVAIAVRSSGGDWKRYLATNEAGIPESYINDPGHNQPSLAIDGNGQLHLFASMHNDNWRYFTLDTTDSSAQLLDASANMPDPNARITYPIVEVDSQGDLWLIVRMHESTRRPGILYHYDHTQREWSRIAEFASADQRSVYPNDLKVDDEGNVHIVFEWALYPAAPMRHELSYIRYDSAAGTFTDASHNVVPIPVTPATVDLIQPLLSDEDYNSNHGVQTAKLALDENGLPLVIYRQSSLSHPNHFVVKFARWEGTEWQREVIFQETPTRAALDITRFGSEIRLYYIRNTGVDRVYAAIPDTNGWQHLSIVPGLPADRLSVISDVSGKDIVYLTDTTGKFLYYSTALEVTDPLLLLDEMKLRIDGYQQSQEIQPTLANQLQYRLMIIAQLIKQSAPSTLVEAYMQDFIHVISEPSVLAQNLISHFVSANLQEYAQKVIFIQRS</sequence>
<name>A0A5C4T7U0_9BACL</name>
<comment type="caution">
    <text evidence="2">The sequence shown here is derived from an EMBL/GenBank/DDBJ whole genome shotgun (WGS) entry which is preliminary data.</text>
</comment>
<dbReference type="Gene3D" id="2.60.120.560">
    <property type="entry name" value="Exo-inulinase, domain 1"/>
    <property type="match status" value="1"/>
</dbReference>
<dbReference type="OrthoDB" id="182870at2"/>
<gene>
    <name evidence="2" type="ORF">FE784_18010</name>
</gene>
<accession>A0A5C4T7U0</accession>
<dbReference type="RefSeq" id="WP_139603619.1">
    <property type="nucleotide sequence ID" value="NZ_VDCQ01000024.1"/>
</dbReference>
<dbReference type="Proteomes" id="UP000307943">
    <property type="component" value="Unassembled WGS sequence"/>
</dbReference>
<dbReference type="Pfam" id="PF22888">
    <property type="entry name" value="FIMAH"/>
    <property type="match status" value="1"/>
</dbReference>
<dbReference type="InterPro" id="IPR054470">
    <property type="entry name" value="FIMAH_dom"/>
</dbReference>
<organism evidence="2 3">
    <name type="scientific">Paenibacillus hemerocallicola</name>
    <dbReference type="NCBI Taxonomy" id="1172614"/>
    <lineage>
        <taxon>Bacteria</taxon>
        <taxon>Bacillati</taxon>
        <taxon>Bacillota</taxon>
        <taxon>Bacilli</taxon>
        <taxon>Bacillales</taxon>
        <taxon>Paenibacillaceae</taxon>
        <taxon>Paenibacillus</taxon>
    </lineage>
</organism>
<protein>
    <recommendedName>
        <fullName evidence="1">FIMAH domain-containing protein</fullName>
    </recommendedName>
</protein>
<reference evidence="2 3" key="1">
    <citation type="submission" date="2019-05" db="EMBL/GenBank/DDBJ databases">
        <title>We sequenced the genome of Paenibacillus hemerocallicola KCTC 33185 for further insight into its adaptation and study the phylogeny of Paenibacillus.</title>
        <authorList>
            <person name="Narsing Rao M.P."/>
        </authorList>
    </citation>
    <scope>NUCLEOTIDE SEQUENCE [LARGE SCALE GENOMIC DNA]</scope>
    <source>
        <strain evidence="2 3">KCTC 33185</strain>
    </source>
</reference>
<dbReference type="Pfam" id="PF15892">
    <property type="entry name" value="BNR_4"/>
    <property type="match status" value="1"/>
</dbReference>
<dbReference type="SUPFAM" id="SSF49899">
    <property type="entry name" value="Concanavalin A-like lectins/glucanases"/>
    <property type="match status" value="1"/>
</dbReference>
<dbReference type="AlphaFoldDB" id="A0A5C4T7U0"/>
<feature type="domain" description="FIMAH" evidence="1">
    <location>
        <begin position="693"/>
        <end position="775"/>
    </location>
</feature>
<dbReference type="InterPro" id="IPR013320">
    <property type="entry name" value="ConA-like_dom_sf"/>
</dbReference>
<keyword evidence="3" id="KW-1185">Reference proteome</keyword>
<dbReference type="EMBL" id="VDCQ01000024">
    <property type="protein sequence ID" value="TNJ64925.1"/>
    <property type="molecule type" value="Genomic_DNA"/>
</dbReference>
<evidence type="ECO:0000313" key="2">
    <source>
        <dbReference type="EMBL" id="TNJ64925.1"/>
    </source>
</evidence>
<proteinExistence type="predicted"/>
<dbReference type="Gene3D" id="1.20.1270.70">
    <property type="entry name" value="Designed single chain three-helix bundle"/>
    <property type="match status" value="1"/>
</dbReference>